<sequence>MSLERGRPLTETTPDKEPLSSEEIIDKMRLAASQDDQLADQYEEIMEDVDNYALAKMQHAQYIERNQTRLQLDERYRERSHKLELGRYEAHNRLIFSLSQFASRAGDIGLDTNWYDGPGGLTQEKKNRTTRQRIDDWAMDVWLEREEQREAENEK</sequence>
<organism evidence="2 3">
    <name type="scientific">Candidatus Andersenbacteria bacterium CG10_big_fil_rev_8_21_14_0_10_54_11</name>
    <dbReference type="NCBI Taxonomy" id="1974485"/>
    <lineage>
        <taxon>Bacteria</taxon>
        <taxon>Candidatus Anderseniibacteriota</taxon>
    </lineage>
</organism>
<proteinExistence type="predicted"/>
<evidence type="ECO:0000313" key="2">
    <source>
        <dbReference type="EMBL" id="PIT98195.1"/>
    </source>
</evidence>
<feature type="region of interest" description="Disordered" evidence="1">
    <location>
        <begin position="1"/>
        <end position="22"/>
    </location>
</feature>
<accession>A0A2M6WZK8</accession>
<dbReference type="EMBL" id="PEZP01000024">
    <property type="protein sequence ID" value="PIT98195.1"/>
    <property type="molecule type" value="Genomic_DNA"/>
</dbReference>
<name>A0A2M6WZK8_9BACT</name>
<comment type="caution">
    <text evidence="2">The sequence shown here is derived from an EMBL/GenBank/DDBJ whole genome shotgun (WGS) entry which is preliminary data.</text>
</comment>
<evidence type="ECO:0000313" key="3">
    <source>
        <dbReference type="Proteomes" id="UP000230731"/>
    </source>
</evidence>
<dbReference type="AlphaFoldDB" id="A0A2M6WZK8"/>
<protein>
    <submittedName>
        <fullName evidence="2">Uncharacterized protein</fullName>
    </submittedName>
</protein>
<gene>
    <name evidence="2" type="ORF">COT71_02020</name>
</gene>
<dbReference type="Gene3D" id="1.10.287.800">
    <property type="entry name" value="protein ne1242"/>
    <property type="match status" value="1"/>
</dbReference>
<reference evidence="3" key="1">
    <citation type="submission" date="2017-09" db="EMBL/GenBank/DDBJ databases">
        <title>Depth-based differentiation of microbial function through sediment-hosted aquifers and enrichment of novel symbionts in the deep terrestrial subsurface.</title>
        <authorList>
            <person name="Probst A.J."/>
            <person name="Ladd B."/>
            <person name="Jarett J.K."/>
            <person name="Geller-Mcgrath D.E."/>
            <person name="Sieber C.M.K."/>
            <person name="Emerson J.B."/>
            <person name="Anantharaman K."/>
            <person name="Thomas B.C."/>
            <person name="Malmstrom R."/>
            <person name="Stieglmeier M."/>
            <person name="Klingl A."/>
            <person name="Woyke T."/>
            <person name="Ryan C.M."/>
            <person name="Banfield J.F."/>
        </authorList>
    </citation>
    <scope>NUCLEOTIDE SEQUENCE [LARGE SCALE GENOMIC DNA]</scope>
</reference>
<evidence type="ECO:0000256" key="1">
    <source>
        <dbReference type="SAM" id="MobiDB-lite"/>
    </source>
</evidence>
<dbReference type="Proteomes" id="UP000230731">
    <property type="component" value="Unassembled WGS sequence"/>
</dbReference>